<dbReference type="EMBL" id="JAHZIJ010000014">
    <property type="protein sequence ID" value="MBW7476555.1"/>
    <property type="molecule type" value="Genomic_DNA"/>
</dbReference>
<evidence type="ECO:0000256" key="1">
    <source>
        <dbReference type="ARBA" id="ARBA00009353"/>
    </source>
</evidence>
<dbReference type="InterPro" id="IPR013549">
    <property type="entry name" value="DUF1731"/>
</dbReference>
<dbReference type="PANTHER" id="PTHR11092">
    <property type="entry name" value="SUGAR NUCLEOTIDE EPIMERASE RELATED"/>
    <property type="match status" value="1"/>
</dbReference>
<dbReference type="PANTHER" id="PTHR11092:SF0">
    <property type="entry name" value="EPIMERASE FAMILY PROTEIN SDR39U1"/>
    <property type="match status" value="1"/>
</dbReference>
<dbReference type="Gene3D" id="3.40.50.720">
    <property type="entry name" value="NAD(P)-binding Rossmann-like Domain"/>
    <property type="match status" value="1"/>
</dbReference>
<proteinExistence type="inferred from homology"/>
<reference evidence="4 5" key="1">
    <citation type="submission" date="2021-07" db="EMBL/GenBank/DDBJ databases">
        <title>Paenibacillus radiodurans sp. nov., isolated from the southeastern edge of Tengger Desert.</title>
        <authorList>
            <person name="Zhang G."/>
        </authorList>
    </citation>
    <scope>NUCLEOTIDE SEQUENCE [LARGE SCALE GENOMIC DNA]</scope>
    <source>
        <strain evidence="4 5">DT7-4</strain>
    </source>
</reference>
<dbReference type="Pfam" id="PF08338">
    <property type="entry name" value="DUF1731"/>
    <property type="match status" value="1"/>
</dbReference>
<name>A0ABS7D9E2_9BACL</name>
<dbReference type="InterPro" id="IPR001509">
    <property type="entry name" value="Epimerase_deHydtase"/>
</dbReference>
<dbReference type="Proteomes" id="UP000812277">
    <property type="component" value="Unassembled WGS sequence"/>
</dbReference>
<organism evidence="4 5">
    <name type="scientific">Paenibacillus oenotherae</name>
    <dbReference type="NCBI Taxonomy" id="1435645"/>
    <lineage>
        <taxon>Bacteria</taxon>
        <taxon>Bacillati</taxon>
        <taxon>Bacillota</taxon>
        <taxon>Bacilli</taxon>
        <taxon>Bacillales</taxon>
        <taxon>Paenibacillaceae</taxon>
        <taxon>Paenibacillus</taxon>
    </lineage>
</organism>
<dbReference type="CDD" id="cd05242">
    <property type="entry name" value="SDR_a8"/>
    <property type="match status" value="1"/>
</dbReference>
<protein>
    <submittedName>
        <fullName evidence="4">TIGR01777 family oxidoreductase</fullName>
    </submittedName>
</protein>
<dbReference type="Pfam" id="PF01370">
    <property type="entry name" value="Epimerase"/>
    <property type="match status" value="1"/>
</dbReference>
<evidence type="ECO:0000313" key="5">
    <source>
        <dbReference type="Proteomes" id="UP000812277"/>
    </source>
</evidence>
<gene>
    <name evidence="4" type="ORF">K0T92_17700</name>
</gene>
<dbReference type="NCBIfam" id="TIGR01777">
    <property type="entry name" value="yfcH"/>
    <property type="match status" value="1"/>
</dbReference>
<evidence type="ECO:0000259" key="2">
    <source>
        <dbReference type="Pfam" id="PF01370"/>
    </source>
</evidence>
<dbReference type="RefSeq" id="WP_219873801.1">
    <property type="nucleotide sequence ID" value="NZ_JAHZIJ010000014.1"/>
</dbReference>
<dbReference type="InterPro" id="IPR036291">
    <property type="entry name" value="NAD(P)-bd_dom_sf"/>
</dbReference>
<feature type="domain" description="DUF1731" evidence="3">
    <location>
        <begin position="250"/>
        <end position="296"/>
    </location>
</feature>
<keyword evidence="5" id="KW-1185">Reference proteome</keyword>
<evidence type="ECO:0000259" key="3">
    <source>
        <dbReference type="Pfam" id="PF08338"/>
    </source>
</evidence>
<feature type="domain" description="NAD-dependent epimerase/dehydratase" evidence="2">
    <location>
        <begin position="3"/>
        <end position="216"/>
    </location>
</feature>
<comment type="similarity">
    <text evidence="1">Belongs to the NAD(P)-dependent epimerase/dehydratase family. SDR39U1 subfamily.</text>
</comment>
<evidence type="ECO:0000313" key="4">
    <source>
        <dbReference type="EMBL" id="MBW7476555.1"/>
    </source>
</evidence>
<sequence length="301" mass="32904">MKIAVTGGTGLVGNALVKALLERGDEVWNISRSSSSAINENPRLHRLTWSELDASPRILEGIDAIVNLAGESVNQRWNEAAKGRILQSRLQAAGRIEKAVAALIRKPEVIVNASGISIYGASENTVFEEDSPATINDFLSSVVEQWEAAADRIAVERIVKLRVSLVLANEGGAFPKMAMPYRLFAGGKVGSGDQWISWIHIDDITGLIIFCIDNPQLSGPVNASSPHPVTNDAFGKALAAAMGRPHWFPVPAFLMKAIFGEMSTLLLDGQRVIPRQAMKKGFHFRYPTIREAMEQLLKRHM</sequence>
<dbReference type="SUPFAM" id="SSF51735">
    <property type="entry name" value="NAD(P)-binding Rossmann-fold domains"/>
    <property type="match status" value="1"/>
</dbReference>
<comment type="caution">
    <text evidence="4">The sequence shown here is derived from an EMBL/GenBank/DDBJ whole genome shotgun (WGS) entry which is preliminary data.</text>
</comment>
<dbReference type="InterPro" id="IPR010099">
    <property type="entry name" value="SDR39U1"/>
</dbReference>
<accession>A0ABS7D9E2</accession>